<dbReference type="PANTHER" id="PTHR35458">
    <property type="entry name" value="SLR0755 PROTEIN"/>
    <property type="match status" value="1"/>
</dbReference>
<dbReference type="Proteomes" id="UP000198951">
    <property type="component" value="Unassembled WGS sequence"/>
</dbReference>
<dbReference type="GO" id="GO:0004540">
    <property type="term" value="F:RNA nuclease activity"/>
    <property type="evidence" value="ECO:0007669"/>
    <property type="project" value="InterPro"/>
</dbReference>
<gene>
    <name evidence="2" type="ORF">SAMN05443667_10119</name>
</gene>
<evidence type="ECO:0000313" key="2">
    <source>
        <dbReference type="EMBL" id="SDZ85292.1"/>
    </source>
</evidence>
<dbReference type="EMBL" id="FNRD01000001">
    <property type="protein sequence ID" value="SDZ85292.1"/>
    <property type="molecule type" value="Genomic_DNA"/>
</dbReference>
<keyword evidence="3" id="KW-1185">Reference proteome</keyword>
<feature type="domain" description="NYN" evidence="1">
    <location>
        <begin position="13"/>
        <end position="167"/>
    </location>
</feature>
<dbReference type="CDD" id="cd18722">
    <property type="entry name" value="PIN_NicB-like"/>
    <property type="match status" value="1"/>
</dbReference>
<reference evidence="3" key="1">
    <citation type="submission" date="2016-10" db="EMBL/GenBank/DDBJ databases">
        <authorList>
            <person name="Varghese N."/>
            <person name="Submissions S."/>
        </authorList>
    </citation>
    <scope>NUCLEOTIDE SEQUENCE [LARGE SCALE GENOMIC DNA]</scope>
    <source>
        <strain evidence="3">DSM 22376</strain>
    </source>
</reference>
<dbReference type="RefSeq" id="WP_218132996.1">
    <property type="nucleotide sequence ID" value="NZ_FNRD01000001.1"/>
</dbReference>
<dbReference type="Gene3D" id="3.40.50.1010">
    <property type="entry name" value="5'-nuclease"/>
    <property type="match status" value="1"/>
</dbReference>
<dbReference type="PANTHER" id="PTHR35458:SF8">
    <property type="entry name" value="SLR0650 PROTEIN"/>
    <property type="match status" value="1"/>
</dbReference>
<sequence>MMSETNVLTKKERVIVYVDGFNLYFGMLDAGLDYCKWLDLILLSNNLLQSNQVLVEVKYFTSRVSNNPEKQKRQNTYIEALEAVGVNMFFGNYQSDKIECKRCQNVWPKFNEKMTDVNIATQILIDAYQDKYDMAMLISGDSDLVPPMKAVHEIFKNKRVFAAFPPKRHNQSVSLIAKGSLTIGRKKLVDSQFQHEVTKKDGYVLKKPTDWS</sequence>
<name>A0A1H3WG35_9FLAO</name>
<proteinExistence type="predicted"/>
<organism evidence="2 3">
    <name type="scientific">Flavobacterium gillisiae</name>
    <dbReference type="NCBI Taxonomy" id="150146"/>
    <lineage>
        <taxon>Bacteria</taxon>
        <taxon>Pseudomonadati</taxon>
        <taxon>Bacteroidota</taxon>
        <taxon>Flavobacteriia</taxon>
        <taxon>Flavobacteriales</taxon>
        <taxon>Flavobacteriaceae</taxon>
        <taxon>Flavobacterium</taxon>
    </lineage>
</organism>
<evidence type="ECO:0000259" key="1">
    <source>
        <dbReference type="Pfam" id="PF01936"/>
    </source>
</evidence>
<dbReference type="InterPro" id="IPR047140">
    <property type="entry name" value="LabA"/>
</dbReference>
<dbReference type="InterPro" id="IPR021139">
    <property type="entry name" value="NYN"/>
</dbReference>
<evidence type="ECO:0000313" key="3">
    <source>
        <dbReference type="Proteomes" id="UP000198951"/>
    </source>
</evidence>
<dbReference type="AlphaFoldDB" id="A0A1H3WG35"/>
<protein>
    <submittedName>
        <fullName evidence="2">Uncharacterized conserved protein, LabA/DUF88 family</fullName>
    </submittedName>
</protein>
<dbReference type="STRING" id="150146.SAMN05443667_10119"/>
<dbReference type="Pfam" id="PF01936">
    <property type="entry name" value="NYN"/>
    <property type="match status" value="1"/>
</dbReference>
<accession>A0A1H3WG35</accession>